<gene>
    <name evidence="2" type="ORF">HRI_003217700</name>
</gene>
<evidence type="ECO:0000256" key="1">
    <source>
        <dbReference type="SAM" id="SignalP"/>
    </source>
</evidence>
<dbReference type="EMBL" id="BSYR01000027">
    <property type="protein sequence ID" value="GMI95484.1"/>
    <property type="molecule type" value="Genomic_DNA"/>
</dbReference>
<dbReference type="Proteomes" id="UP001165190">
    <property type="component" value="Unassembled WGS sequence"/>
</dbReference>
<proteinExistence type="predicted"/>
<feature type="chain" id="PRO_5040730848" description="Secreted protein" evidence="1">
    <location>
        <begin position="36"/>
        <end position="84"/>
    </location>
</feature>
<evidence type="ECO:0008006" key="4">
    <source>
        <dbReference type="Google" id="ProtNLM"/>
    </source>
</evidence>
<keyword evidence="3" id="KW-1185">Reference proteome</keyword>
<evidence type="ECO:0000313" key="2">
    <source>
        <dbReference type="EMBL" id="GMI95484.1"/>
    </source>
</evidence>
<keyword evidence="1" id="KW-0732">Signal</keyword>
<evidence type="ECO:0000313" key="3">
    <source>
        <dbReference type="Proteomes" id="UP001165190"/>
    </source>
</evidence>
<reference evidence="2" key="1">
    <citation type="submission" date="2023-05" db="EMBL/GenBank/DDBJ databases">
        <title>Genome and transcriptome analyses reveal genes involved in the formation of fine ridges on petal epidermal cells in Hibiscus trionum.</title>
        <authorList>
            <person name="Koshimizu S."/>
            <person name="Masuda S."/>
            <person name="Ishii T."/>
            <person name="Shirasu K."/>
            <person name="Hoshino A."/>
            <person name="Arita M."/>
        </authorList>
    </citation>
    <scope>NUCLEOTIDE SEQUENCE</scope>
    <source>
        <strain evidence="2">Hamamatsu line</strain>
    </source>
</reference>
<name>A0A9W7IG69_HIBTR</name>
<comment type="caution">
    <text evidence="2">The sequence shown here is derived from an EMBL/GenBank/DDBJ whole genome shotgun (WGS) entry which is preliminary data.</text>
</comment>
<organism evidence="2 3">
    <name type="scientific">Hibiscus trionum</name>
    <name type="common">Flower of an hour</name>
    <dbReference type="NCBI Taxonomy" id="183268"/>
    <lineage>
        <taxon>Eukaryota</taxon>
        <taxon>Viridiplantae</taxon>
        <taxon>Streptophyta</taxon>
        <taxon>Embryophyta</taxon>
        <taxon>Tracheophyta</taxon>
        <taxon>Spermatophyta</taxon>
        <taxon>Magnoliopsida</taxon>
        <taxon>eudicotyledons</taxon>
        <taxon>Gunneridae</taxon>
        <taxon>Pentapetalae</taxon>
        <taxon>rosids</taxon>
        <taxon>malvids</taxon>
        <taxon>Malvales</taxon>
        <taxon>Malvaceae</taxon>
        <taxon>Malvoideae</taxon>
        <taxon>Hibiscus</taxon>
    </lineage>
</organism>
<sequence length="84" mass="9426">MSISDIFPKSIVQKIPNFSFSLLVLLLITVDQAFASPSDQQVSIVVRLAVSPASKHRHSPRRCTSKQASRVFKEREAEMKLEKA</sequence>
<accession>A0A9W7IG69</accession>
<feature type="signal peptide" evidence="1">
    <location>
        <begin position="1"/>
        <end position="35"/>
    </location>
</feature>
<protein>
    <recommendedName>
        <fullName evidence="4">Secreted protein</fullName>
    </recommendedName>
</protein>
<dbReference type="AlphaFoldDB" id="A0A9W7IG69"/>